<dbReference type="EMBL" id="CAJVQC010019092">
    <property type="protein sequence ID" value="CAG8698384.1"/>
    <property type="molecule type" value="Genomic_DNA"/>
</dbReference>
<accession>A0ACA9PG44</accession>
<organism evidence="1 2">
    <name type="scientific">Racocetra persica</name>
    <dbReference type="NCBI Taxonomy" id="160502"/>
    <lineage>
        <taxon>Eukaryota</taxon>
        <taxon>Fungi</taxon>
        <taxon>Fungi incertae sedis</taxon>
        <taxon>Mucoromycota</taxon>
        <taxon>Glomeromycotina</taxon>
        <taxon>Glomeromycetes</taxon>
        <taxon>Diversisporales</taxon>
        <taxon>Gigasporaceae</taxon>
        <taxon>Racocetra</taxon>
    </lineage>
</organism>
<name>A0ACA9PG44_9GLOM</name>
<evidence type="ECO:0000313" key="1">
    <source>
        <dbReference type="EMBL" id="CAG8698384.1"/>
    </source>
</evidence>
<sequence length="582" mass="66620">MSNHKTKPLDLSINPFSIAAQLKTSANNGDDEVSTTSEEENNFQGPLNKYMFCLWCKEAGKNNNFTKGCEFLKKQSLDRHIITSDHQIVCAARIQSQVTLYSSFAVQAGTDQIKIMRNMRNIYFLIQHNLSTNIFEDLCKLSEIQRAENQNQFECGTEILNIFNNDFSANDERAPYGSYQNNVSAHEFIKLIGHVIEQVLAIVSKHSIAPAKPLYRFLGLISLTNSTANTIIAKINRFVLAKNISYDKLMHICTDGASTMIGIHSGVATQLKNKNPFILEHHCISHKLALAAKDAAKQRIMHLKMIEENIGDPQLTVLNIIETRWLSLSNIIQNLHQILNSISDALLEDLNENMIAQALYNSIDKNFIITTKFFADILGILKRMNLLFQKNNITIHEVKTQLDITIHTIQVQFLGVEPTWGIHLRKYIIDNEISPTELPIIITKFACAIVESLEKRFPNRIQIDAFHIFDLMALPVNNSDFQKYGEDEIKILEAWKRIFLDLPTFNEIYPETAKLISILINLPLTNAVVERIFSRQNLIKTKLQNRMSIFTLNYLLLVSFNGPKLENFDFQLVYQEWCKLDR</sequence>
<proteinExistence type="predicted"/>
<reference evidence="1" key="1">
    <citation type="submission" date="2021-06" db="EMBL/GenBank/DDBJ databases">
        <authorList>
            <person name="Kallberg Y."/>
            <person name="Tangrot J."/>
            <person name="Rosling A."/>
        </authorList>
    </citation>
    <scope>NUCLEOTIDE SEQUENCE</scope>
    <source>
        <strain evidence="1">MA461A</strain>
    </source>
</reference>
<gene>
    <name evidence="1" type="ORF">RPERSI_LOCUS9898</name>
</gene>
<protein>
    <submittedName>
        <fullName evidence="1">28572_t:CDS:1</fullName>
    </submittedName>
</protein>
<evidence type="ECO:0000313" key="2">
    <source>
        <dbReference type="Proteomes" id="UP000789920"/>
    </source>
</evidence>
<comment type="caution">
    <text evidence="1">The sequence shown here is derived from an EMBL/GenBank/DDBJ whole genome shotgun (WGS) entry which is preliminary data.</text>
</comment>
<keyword evidence="2" id="KW-1185">Reference proteome</keyword>
<dbReference type="Proteomes" id="UP000789920">
    <property type="component" value="Unassembled WGS sequence"/>
</dbReference>